<reference evidence="2 3" key="1">
    <citation type="journal article" date="2012" name="New Phytol.">
        <title>Insight into trade-off between wood decay and parasitism from the genome of a fungal forest pathogen.</title>
        <authorList>
            <person name="Olson A."/>
            <person name="Aerts A."/>
            <person name="Asiegbu F."/>
            <person name="Belbahri L."/>
            <person name="Bouzid O."/>
            <person name="Broberg A."/>
            <person name="Canback B."/>
            <person name="Coutinho P.M."/>
            <person name="Cullen D."/>
            <person name="Dalman K."/>
            <person name="Deflorio G."/>
            <person name="van Diepen L.T."/>
            <person name="Dunand C."/>
            <person name="Duplessis S."/>
            <person name="Durling M."/>
            <person name="Gonthier P."/>
            <person name="Grimwood J."/>
            <person name="Fossdal C.G."/>
            <person name="Hansson D."/>
            <person name="Henrissat B."/>
            <person name="Hietala A."/>
            <person name="Himmelstrand K."/>
            <person name="Hoffmeister D."/>
            <person name="Hogberg N."/>
            <person name="James T.Y."/>
            <person name="Karlsson M."/>
            <person name="Kohler A."/>
            <person name="Kues U."/>
            <person name="Lee Y.H."/>
            <person name="Lin Y.C."/>
            <person name="Lind M."/>
            <person name="Lindquist E."/>
            <person name="Lombard V."/>
            <person name="Lucas S."/>
            <person name="Lunden K."/>
            <person name="Morin E."/>
            <person name="Murat C."/>
            <person name="Park J."/>
            <person name="Raffaello T."/>
            <person name="Rouze P."/>
            <person name="Salamov A."/>
            <person name="Schmutz J."/>
            <person name="Solheim H."/>
            <person name="Stahlberg J."/>
            <person name="Velez H."/>
            <person name="de Vries R.P."/>
            <person name="Wiebenga A."/>
            <person name="Woodward S."/>
            <person name="Yakovlev I."/>
            <person name="Garbelotto M."/>
            <person name="Martin F."/>
            <person name="Grigoriev I.V."/>
            <person name="Stenlid J."/>
        </authorList>
    </citation>
    <scope>NUCLEOTIDE SEQUENCE [LARGE SCALE GENOMIC DNA]</scope>
    <source>
        <strain evidence="2 3">TC 32-1</strain>
    </source>
</reference>
<dbReference type="RefSeq" id="XP_009552721.1">
    <property type="nucleotide sequence ID" value="XM_009554426.1"/>
</dbReference>
<protein>
    <submittedName>
        <fullName evidence="2">Uncharacterized protein</fullName>
    </submittedName>
</protein>
<dbReference type="GeneID" id="20666316"/>
<evidence type="ECO:0000313" key="3">
    <source>
        <dbReference type="Proteomes" id="UP000030671"/>
    </source>
</evidence>
<organism evidence="2 3">
    <name type="scientific">Heterobasidion irregulare (strain TC 32-1)</name>
    <dbReference type="NCBI Taxonomy" id="747525"/>
    <lineage>
        <taxon>Eukaryota</taxon>
        <taxon>Fungi</taxon>
        <taxon>Dikarya</taxon>
        <taxon>Basidiomycota</taxon>
        <taxon>Agaricomycotina</taxon>
        <taxon>Agaricomycetes</taxon>
        <taxon>Russulales</taxon>
        <taxon>Bondarzewiaceae</taxon>
        <taxon>Heterobasidion</taxon>
        <taxon>Heterobasidion annosum species complex</taxon>
    </lineage>
</organism>
<keyword evidence="3" id="KW-1185">Reference proteome</keyword>
<feature type="compositionally biased region" description="Acidic residues" evidence="1">
    <location>
        <begin position="250"/>
        <end position="260"/>
    </location>
</feature>
<evidence type="ECO:0000313" key="2">
    <source>
        <dbReference type="EMBL" id="ETW75289.1"/>
    </source>
</evidence>
<feature type="compositionally biased region" description="Basic and acidic residues" evidence="1">
    <location>
        <begin position="399"/>
        <end position="418"/>
    </location>
</feature>
<dbReference type="InParanoid" id="W4JPA0"/>
<evidence type="ECO:0000256" key="1">
    <source>
        <dbReference type="SAM" id="MobiDB-lite"/>
    </source>
</evidence>
<name>W4JPA0_HETIT</name>
<sequence>MASGDGHLDHWRTDLTSAIEMWDETGRRATTMHEEEGGGSPLSLATKRRDVPCLAPMRVRPHLRLRISRGALRRADESLVTHPARLCLRPCFLPRRTMFDDAAPGAQCLPRIAHFLPPHGPPPRSEWDLLVAVDRAHHRTGRARHPPALSGHDLMRMFPAESPASARTRWDRRMWPASSSGYFADEERRFFARRERPRPRPSAYTERIVRARAGGGPFNGMPLPPPPSGLTRLRAHSVSDGITGAAGDGIDGDDEEEDDVVGGFRTDMPEGEGAPPSAATQPNRARDRKSAATIHHAALDLRRPPRVGNRVPDAGPGRPGARCPKETVSAVLPRSVPARALGMSSNLHQRRSAGQQGIAGPIPSPHIPSYMIAAGIPVLRVNTCRAYNTRMLRGKRRDGRAPPDFHELAMRSQQEKAA</sequence>
<dbReference type="Proteomes" id="UP000030671">
    <property type="component" value="Unassembled WGS sequence"/>
</dbReference>
<dbReference type="KEGG" id="hir:HETIRDRAFT_108118"/>
<gene>
    <name evidence="2" type="ORF">HETIRDRAFT_108118</name>
</gene>
<feature type="region of interest" description="Disordered" evidence="1">
    <location>
        <begin position="242"/>
        <end position="325"/>
    </location>
</feature>
<dbReference type="EMBL" id="KI925466">
    <property type="protein sequence ID" value="ETW75289.1"/>
    <property type="molecule type" value="Genomic_DNA"/>
</dbReference>
<proteinExistence type="predicted"/>
<dbReference type="HOGENOM" id="CLU_657312_0_0_1"/>
<accession>W4JPA0</accession>
<feature type="region of interest" description="Disordered" evidence="1">
    <location>
        <begin position="393"/>
        <end position="418"/>
    </location>
</feature>
<dbReference type="AlphaFoldDB" id="W4JPA0"/>